<dbReference type="Pfam" id="PF02653">
    <property type="entry name" value="BPD_transp_2"/>
    <property type="match status" value="1"/>
</dbReference>
<keyword evidence="4 9" id="KW-0812">Transmembrane</keyword>
<proteinExistence type="inferred from homology"/>
<reference evidence="11" key="1">
    <citation type="submission" date="2017-05" db="EMBL/GenBank/DDBJ databases">
        <title>Complete and WGS of Bordetella genogroups.</title>
        <authorList>
            <person name="Spilker T."/>
            <person name="Lipuma J."/>
        </authorList>
    </citation>
    <scope>NUCLEOTIDE SEQUENCE [LARGE SCALE GENOMIC DNA]</scope>
    <source>
        <strain evidence="11">AU8256</strain>
    </source>
</reference>
<evidence type="ECO:0000313" key="11">
    <source>
        <dbReference type="Proteomes" id="UP000215633"/>
    </source>
</evidence>
<dbReference type="GO" id="GO:0022857">
    <property type="term" value="F:transmembrane transporter activity"/>
    <property type="evidence" value="ECO:0007669"/>
    <property type="project" value="InterPro"/>
</dbReference>
<evidence type="ECO:0000256" key="7">
    <source>
        <dbReference type="ARBA" id="ARBA00023136"/>
    </source>
</evidence>
<evidence type="ECO:0000256" key="9">
    <source>
        <dbReference type="SAM" id="Phobius"/>
    </source>
</evidence>
<feature type="transmembrane region" description="Helical" evidence="9">
    <location>
        <begin position="222"/>
        <end position="250"/>
    </location>
</feature>
<evidence type="ECO:0000313" key="10">
    <source>
        <dbReference type="EMBL" id="OZI69549.1"/>
    </source>
</evidence>
<protein>
    <submittedName>
        <fullName evidence="10">Branched-chain amino acid ABC transporter permease</fullName>
    </submittedName>
</protein>
<dbReference type="PANTHER" id="PTHR11795:SF442">
    <property type="entry name" value="ABC TRANSPORTER ATP-BINDING PROTEIN"/>
    <property type="match status" value="1"/>
</dbReference>
<comment type="caution">
    <text evidence="10">The sequence shown here is derived from an EMBL/GenBank/DDBJ whole genome shotgun (WGS) entry which is preliminary data.</text>
</comment>
<dbReference type="GO" id="GO:0005886">
    <property type="term" value="C:plasma membrane"/>
    <property type="evidence" value="ECO:0007669"/>
    <property type="project" value="UniProtKB-SubCell"/>
</dbReference>
<dbReference type="AlphaFoldDB" id="A0A261V5Z6"/>
<organism evidence="10 11">
    <name type="scientific">Bordetella genomosp. 2</name>
    <dbReference type="NCBI Taxonomy" id="1983456"/>
    <lineage>
        <taxon>Bacteria</taxon>
        <taxon>Pseudomonadati</taxon>
        <taxon>Pseudomonadota</taxon>
        <taxon>Betaproteobacteria</taxon>
        <taxon>Burkholderiales</taxon>
        <taxon>Alcaligenaceae</taxon>
        <taxon>Bordetella</taxon>
    </lineage>
</organism>
<evidence type="ECO:0000256" key="6">
    <source>
        <dbReference type="ARBA" id="ARBA00022989"/>
    </source>
</evidence>
<feature type="transmembrane region" description="Helical" evidence="9">
    <location>
        <begin position="61"/>
        <end position="83"/>
    </location>
</feature>
<keyword evidence="5" id="KW-0029">Amino-acid transport</keyword>
<feature type="transmembrane region" description="Helical" evidence="9">
    <location>
        <begin position="188"/>
        <end position="210"/>
    </location>
</feature>
<evidence type="ECO:0000256" key="5">
    <source>
        <dbReference type="ARBA" id="ARBA00022970"/>
    </source>
</evidence>
<evidence type="ECO:0000256" key="4">
    <source>
        <dbReference type="ARBA" id="ARBA00022692"/>
    </source>
</evidence>
<evidence type="ECO:0000256" key="1">
    <source>
        <dbReference type="ARBA" id="ARBA00004651"/>
    </source>
</evidence>
<dbReference type="CDD" id="cd06582">
    <property type="entry name" value="TM_PBP1_LivH_like"/>
    <property type="match status" value="1"/>
</dbReference>
<dbReference type="EMBL" id="NEVT01000009">
    <property type="protein sequence ID" value="OZI69549.1"/>
    <property type="molecule type" value="Genomic_DNA"/>
</dbReference>
<comment type="subcellular location">
    <subcellularLocation>
        <location evidence="1">Cell membrane</location>
        <topology evidence="1">Multi-pass membrane protein</topology>
    </subcellularLocation>
</comment>
<evidence type="ECO:0000256" key="2">
    <source>
        <dbReference type="ARBA" id="ARBA00022448"/>
    </source>
</evidence>
<name>A0A261V5Z6_9BORD</name>
<dbReference type="PANTHER" id="PTHR11795">
    <property type="entry name" value="BRANCHED-CHAIN AMINO ACID TRANSPORT SYSTEM PERMEASE PROTEIN LIVH"/>
    <property type="match status" value="1"/>
</dbReference>
<accession>A0A261V5Z6</accession>
<dbReference type="InterPro" id="IPR001851">
    <property type="entry name" value="ABC_transp_permease"/>
</dbReference>
<feature type="transmembrane region" description="Helical" evidence="9">
    <location>
        <begin position="37"/>
        <end position="55"/>
    </location>
</feature>
<comment type="similarity">
    <text evidence="8">Belongs to the binding-protein-dependent transport system permease family. LivHM subfamily.</text>
</comment>
<evidence type="ECO:0000256" key="8">
    <source>
        <dbReference type="ARBA" id="ARBA00037998"/>
    </source>
</evidence>
<dbReference type="InterPro" id="IPR052157">
    <property type="entry name" value="BCAA_transport_permease"/>
</dbReference>
<sequence>MNVYLLQIINGLGIGMLYFLLAVGLSIVFGLLRFVNFAHGAFYLLGAYFCFQALAWGLNFWVALAVVPVIVGLLGWLAERILLRHVYDQPHEFHILITVGLALVLQEAVILVWGPLGDNVATPAGLQGVVMWGGFIYPKYRLFLIGFTAVFALLLWWVLEGTRLGSAVRAGSESTEMVSLLGINVFRVFSLVFALGAATAALAGVLAAPVRGVDPFMALEALGIAFVIVVVGGMGSFGGALIGGLLIGVVQSVMSTLWPEGARLMIYIAMAAVLLLRPHGLLGRG</sequence>
<feature type="transmembrane region" description="Helical" evidence="9">
    <location>
        <begin position="12"/>
        <end position="32"/>
    </location>
</feature>
<feature type="transmembrane region" description="Helical" evidence="9">
    <location>
        <begin position="262"/>
        <end position="282"/>
    </location>
</feature>
<keyword evidence="7 9" id="KW-0472">Membrane</keyword>
<evidence type="ECO:0000256" key="3">
    <source>
        <dbReference type="ARBA" id="ARBA00022475"/>
    </source>
</evidence>
<keyword evidence="3" id="KW-1003">Cell membrane</keyword>
<dbReference type="RefSeq" id="WP_094807960.1">
    <property type="nucleotide sequence ID" value="NZ_NEVT01000009.1"/>
</dbReference>
<keyword evidence="6 9" id="KW-1133">Transmembrane helix</keyword>
<keyword evidence="2" id="KW-0813">Transport</keyword>
<dbReference type="Proteomes" id="UP000215633">
    <property type="component" value="Unassembled WGS sequence"/>
</dbReference>
<keyword evidence="11" id="KW-1185">Reference proteome</keyword>
<feature type="transmembrane region" description="Helical" evidence="9">
    <location>
        <begin position="95"/>
        <end position="114"/>
    </location>
</feature>
<feature type="transmembrane region" description="Helical" evidence="9">
    <location>
        <begin position="142"/>
        <end position="159"/>
    </location>
</feature>
<dbReference type="GO" id="GO:0006865">
    <property type="term" value="P:amino acid transport"/>
    <property type="evidence" value="ECO:0007669"/>
    <property type="project" value="UniProtKB-KW"/>
</dbReference>
<gene>
    <name evidence="10" type="ORF">CAL24_22250</name>
</gene>